<dbReference type="RefSeq" id="WP_343981272.1">
    <property type="nucleotide sequence ID" value="NZ_BAAAJG010000013.1"/>
</dbReference>
<proteinExistence type="predicted"/>
<sequence length="138" mass="15485">MAPFVAQVPLRWTDQDSYQHVNHAKAVTLLEEARIQLFFDEATAQGVPGFVGGLLVAGLNVEYKRQIPYRSAGLRVTMAVDELRAASFRICYEMHDGSGEDDPVAIGAWTRMATFDLDAQRPRRLTDGEREFLARWAA</sequence>
<dbReference type="EMBL" id="JBHUCP010000038">
    <property type="protein sequence ID" value="MFD1534610.1"/>
    <property type="molecule type" value="Genomic_DNA"/>
</dbReference>
<dbReference type="EC" id="3.1.2.-" evidence="1"/>
<accession>A0ABW4FVT7</accession>
<dbReference type="InterPro" id="IPR029069">
    <property type="entry name" value="HotDog_dom_sf"/>
</dbReference>
<keyword evidence="2" id="KW-1185">Reference proteome</keyword>
<organism evidence="1 2">
    <name type="scientific">Pseudonocardia aurantiaca</name>
    <dbReference type="NCBI Taxonomy" id="75290"/>
    <lineage>
        <taxon>Bacteria</taxon>
        <taxon>Bacillati</taxon>
        <taxon>Actinomycetota</taxon>
        <taxon>Actinomycetes</taxon>
        <taxon>Pseudonocardiales</taxon>
        <taxon>Pseudonocardiaceae</taxon>
        <taxon>Pseudonocardia</taxon>
    </lineage>
</organism>
<dbReference type="Pfam" id="PF13279">
    <property type="entry name" value="4HBT_2"/>
    <property type="match status" value="1"/>
</dbReference>
<name>A0ABW4FVT7_9PSEU</name>
<dbReference type="CDD" id="cd00586">
    <property type="entry name" value="4HBT"/>
    <property type="match status" value="1"/>
</dbReference>
<comment type="caution">
    <text evidence="1">The sequence shown here is derived from an EMBL/GenBank/DDBJ whole genome shotgun (WGS) entry which is preliminary data.</text>
</comment>
<dbReference type="SUPFAM" id="SSF54637">
    <property type="entry name" value="Thioesterase/thiol ester dehydrase-isomerase"/>
    <property type="match status" value="1"/>
</dbReference>
<dbReference type="GO" id="GO:0016787">
    <property type="term" value="F:hydrolase activity"/>
    <property type="evidence" value="ECO:0007669"/>
    <property type="project" value="UniProtKB-KW"/>
</dbReference>
<dbReference type="Gene3D" id="3.10.129.10">
    <property type="entry name" value="Hotdog Thioesterase"/>
    <property type="match status" value="1"/>
</dbReference>
<evidence type="ECO:0000313" key="2">
    <source>
        <dbReference type="Proteomes" id="UP001597145"/>
    </source>
</evidence>
<protein>
    <submittedName>
        <fullName evidence="1">Acyl-CoA thioesterase</fullName>
        <ecNumber evidence="1">3.1.2.-</ecNumber>
    </submittedName>
</protein>
<keyword evidence="1" id="KW-0378">Hydrolase</keyword>
<reference evidence="2" key="1">
    <citation type="journal article" date="2019" name="Int. J. Syst. Evol. Microbiol.">
        <title>The Global Catalogue of Microorganisms (GCM) 10K type strain sequencing project: providing services to taxonomists for standard genome sequencing and annotation.</title>
        <authorList>
            <consortium name="The Broad Institute Genomics Platform"/>
            <consortium name="The Broad Institute Genome Sequencing Center for Infectious Disease"/>
            <person name="Wu L."/>
            <person name="Ma J."/>
        </authorList>
    </citation>
    <scope>NUCLEOTIDE SEQUENCE [LARGE SCALE GENOMIC DNA]</scope>
    <source>
        <strain evidence="2">JCM 12165</strain>
    </source>
</reference>
<evidence type="ECO:0000313" key="1">
    <source>
        <dbReference type="EMBL" id="MFD1534610.1"/>
    </source>
</evidence>
<gene>
    <name evidence="1" type="ORF">ACFSCY_34855</name>
</gene>
<dbReference type="Proteomes" id="UP001597145">
    <property type="component" value="Unassembled WGS sequence"/>
</dbReference>